<dbReference type="Proteomes" id="UP001165653">
    <property type="component" value="Unassembled WGS sequence"/>
</dbReference>
<keyword evidence="3" id="KW-1185">Reference proteome</keyword>
<organism evidence="2 3">
    <name type="scientific">Luteolibacter rhizosphaerae</name>
    <dbReference type="NCBI Taxonomy" id="2989719"/>
    <lineage>
        <taxon>Bacteria</taxon>
        <taxon>Pseudomonadati</taxon>
        <taxon>Verrucomicrobiota</taxon>
        <taxon>Verrucomicrobiia</taxon>
        <taxon>Verrucomicrobiales</taxon>
        <taxon>Verrucomicrobiaceae</taxon>
        <taxon>Luteolibacter</taxon>
    </lineage>
</organism>
<protein>
    <submittedName>
        <fullName evidence="2">1-acyl-sn-glycerol-3-phosphate acyltransferase</fullName>
    </submittedName>
</protein>
<gene>
    <name evidence="2" type="ORF">OJ996_06860</name>
</gene>
<name>A0ABT3G123_9BACT</name>
<feature type="domain" description="Phospholipid/glycerol acyltransferase" evidence="1">
    <location>
        <begin position="80"/>
        <end position="201"/>
    </location>
</feature>
<reference evidence="2" key="1">
    <citation type="submission" date="2022-10" db="EMBL/GenBank/DDBJ databases">
        <title>Luteolibacter sp. GHJ8, whole genome shotgun sequencing project.</title>
        <authorList>
            <person name="Zhao G."/>
            <person name="Shen L."/>
        </authorList>
    </citation>
    <scope>NUCLEOTIDE SEQUENCE</scope>
    <source>
        <strain evidence="2">GHJ8</strain>
    </source>
</reference>
<keyword evidence="2" id="KW-0012">Acyltransferase</keyword>
<dbReference type="GO" id="GO:0016746">
    <property type="term" value="F:acyltransferase activity"/>
    <property type="evidence" value="ECO:0007669"/>
    <property type="project" value="UniProtKB-KW"/>
</dbReference>
<dbReference type="EMBL" id="JAPDDR010000003">
    <property type="protein sequence ID" value="MCW1913284.1"/>
    <property type="molecule type" value="Genomic_DNA"/>
</dbReference>
<evidence type="ECO:0000313" key="3">
    <source>
        <dbReference type="Proteomes" id="UP001165653"/>
    </source>
</evidence>
<evidence type="ECO:0000313" key="2">
    <source>
        <dbReference type="EMBL" id="MCW1913284.1"/>
    </source>
</evidence>
<dbReference type="RefSeq" id="WP_264512582.1">
    <property type="nucleotide sequence ID" value="NZ_JAPDDR010000003.1"/>
</dbReference>
<comment type="caution">
    <text evidence="2">The sequence shown here is derived from an EMBL/GenBank/DDBJ whole genome shotgun (WGS) entry which is preliminary data.</text>
</comment>
<dbReference type="SMART" id="SM00563">
    <property type="entry name" value="PlsC"/>
    <property type="match status" value="1"/>
</dbReference>
<evidence type="ECO:0000259" key="1">
    <source>
        <dbReference type="SMART" id="SM00563"/>
    </source>
</evidence>
<keyword evidence="2" id="KW-0808">Transferase</keyword>
<accession>A0ABT3G123</accession>
<proteinExistence type="predicted"/>
<dbReference type="Pfam" id="PF01553">
    <property type="entry name" value="Acyltransferase"/>
    <property type="match status" value="1"/>
</dbReference>
<sequence>MPSPREPFDLRAALPFLDGDGWRGSLRACLDAALGLTRVRRDFGQAAAAHGEPFANALDAFGLQLAAEDFEAAVPLTGPVVVMANHPYGGADALSLGALCMAHRRDTLLMANEMAAELPVLGESMLPLSILGAEGSSRKNAIVLKRSLDHLRGGGLLAVFPSGEVANWKGHAVEEGPWSPHIASLAIKTGAELVAVKFPGKTPPWFHLAGGIHPLVRTALLPRVLLAMRGGIVPCKARRLERTSVAGMDPAAAAAQLRQATLAIDA</sequence>
<dbReference type="InterPro" id="IPR002123">
    <property type="entry name" value="Plipid/glycerol_acylTrfase"/>
</dbReference>